<accession>A0ACC0YBG9</accession>
<evidence type="ECO:0000313" key="1">
    <source>
        <dbReference type="EMBL" id="KAJ0034148.1"/>
    </source>
</evidence>
<keyword evidence="2" id="KW-1185">Reference proteome</keyword>
<dbReference type="Proteomes" id="UP001163603">
    <property type="component" value="Chromosome 7"/>
</dbReference>
<protein>
    <submittedName>
        <fullName evidence="1">Uncharacterized protein</fullName>
    </submittedName>
</protein>
<dbReference type="EMBL" id="CM047742">
    <property type="protein sequence ID" value="KAJ0034148.1"/>
    <property type="molecule type" value="Genomic_DNA"/>
</dbReference>
<organism evidence="1 2">
    <name type="scientific">Pistacia integerrima</name>
    <dbReference type="NCBI Taxonomy" id="434235"/>
    <lineage>
        <taxon>Eukaryota</taxon>
        <taxon>Viridiplantae</taxon>
        <taxon>Streptophyta</taxon>
        <taxon>Embryophyta</taxon>
        <taxon>Tracheophyta</taxon>
        <taxon>Spermatophyta</taxon>
        <taxon>Magnoliopsida</taxon>
        <taxon>eudicotyledons</taxon>
        <taxon>Gunneridae</taxon>
        <taxon>Pentapetalae</taxon>
        <taxon>rosids</taxon>
        <taxon>malvids</taxon>
        <taxon>Sapindales</taxon>
        <taxon>Anacardiaceae</taxon>
        <taxon>Pistacia</taxon>
    </lineage>
</organism>
<evidence type="ECO:0000313" key="2">
    <source>
        <dbReference type="Proteomes" id="UP001163603"/>
    </source>
</evidence>
<proteinExistence type="predicted"/>
<name>A0ACC0YBG9_9ROSI</name>
<comment type="caution">
    <text evidence="1">The sequence shown here is derived from an EMBL/GenBank/DDBJ whole genome shotgun (WGS) entry which is preliminary data.</text>
</comment>
<gene>
    <name evidence="1" type="ORF">Pint_26453</name>
</gene>
<reference evidence="2" key="1">
    <citation type="journal article" date="2023" name="G3 (Bethesda)">
        <title>Genome assembly and association tests identify interacting loci associated with vigor, precocity, and sex in interspecific pistachio rootstocks.</title>
        <authorList>
            <person name="Palmer W."/>
            <person name="Jacygrad E."/>
            <person name="Sagayaradj S."/>
            <person name="Cavanaugh K."/>
            <person name="Han R."/>
            <person name="Bertier L."/>
            <person name="Beede B."/>
            <person name="Kafkas S."/>
            <person name="Golino D."/>
            <person name="Preece J."/>
            <person name="Michelmore R."/>
        </authorList>
    </citation>
    <scope>NUCLEOTIDE SEQUENCE [LARGE SCALE GENOMIC DNA]</scope>
</reference>
<sequence>MLGIIYRDLKPENVLAREDGHIMLSDFHLSLRYAVSPNLVKSSNSKVESKNSAYCVQSKQVGFRNDFEEKINGVREEEDGGEFDPAAPPPFKLSDIRAAIPQHCWVKNPWRSMSYVVRDVVVVFGLPKKKKKKKSKEGVVFFKVWTGVHS</sequence>